<reference evidence="3" key="1">
    <citation type="journal article" date="2019" name="Int. J. Syst. Evol. Microbiol.">
        <title>The Global Catalogue of Microorganisms (GCM) 10K type strain sequencing project: providing services to taxonomists for standard genome sequencing and annotation.</title>
        <authorList>
            <consortium name="The Broad Institute Genomics Platform"/>
            <consortium name="The Broad Institute Genome Sequencing Center for Infectious Disease"/>
            <person name="Wu L."/>
            <person name="Ma J."/>
        </authorList>
    </citation>
    <scope>NUCLEOTIDE SEQUENCE [LARGE SCALE GENOMIC DNA]</scope>
    <source>
        <strain evidence="3">CGMCC 4.7177</strain>
    </source>
</reference>
<name>A0ABV9AZY2_9ACTN</name>
<evidence type="ECO:0000313" key="3">
    <source>
        <dbReference type="Proteomes" id="UP001595839"/>
    </source>
</evidence>
<feature type="compositionally biased region" description="Basic and acidic residues" evidence="1">
    <location>
        <begin position="1"/>
        <end position="12"/>
    </location>
</feature>
<gene>
    <name evidence="2" type="ORF">ACFPIH_39135</name>
</gene>
<evidence type="ECO:0000256" key="1">
    <source>
        <dbReference type="SAM" id="MobiDB-lite"/>
    </source>
</evidence>
<organism evidence="2 3">
    <name type="scientific">Streptomyces vulcanius</name>
    <dbReference type="NCBI Taxonomy" id="1441876"/>
    <lineage>
        <taxon>Bacteria</taxon>
        <taxon>Bacillati</taxon>
        <taxon>Actinomycetota</taxon>
        <taxon>Actinomycetes</taxon>
        <taxon>Kitasatosporales</taxon>
        <taxon>Streptomycetaceae</taxon>
        <taxon>Streptomyces</taxon>
    </lineage>
</organism>
<proteinExistence type="predicted"/>
<sequence length="78" mass="7881">MAGVARSRDDSAAVRGGPPSDAHETVAGVVVPCRRVRPPGRPGRYAVSATRIRASPVSGMAETPAAQVVKGEASVLCG</sequence>
<keyword evidence="3" id="KW-1185">Reference proteome</keyword>
<evidence type="ECO:0000313" key="2">
    <source>
        <dbReference type="EMBL" id="MFC4505414.1"/>
    </source>
</evidence>
<dbReference type="EMBL" id="JBHSFK010000034">
    <property type="protein sequence ID" value="MFC4505414.1"/>
    <property type="molecule type" value="Genomic_DNA"/>
</dbReference>
<comment type="caution">
    <text evidence="2">The sequence shown here is derived from an EMBL/GenBank/DDBJ whole genome shotgun (WGS) entry which is preliminary data.</text>
</comment>
<protein>
    <submittedName>
        <fullName evidence="2">Uncharacterized protein</fullName>
    </submittedName>
</protein>
<feature type="region of interest" description="Disordered" evidence="1">
    <location>
        <begin position="1"/>
        <end position="25"/>
    </location>
</feature>
<dbReference type="Proteomes" id="UP001595839">
    <property type="component" value="Unassembled WGS sequence"/>
</dbReference>
<accession>A0ABV9AZY2</accession>
<dbReference type="RefSeq" id="WP_381180144.1">
    <property type="nucleotide sequence ID" value="NZ_JBHSFK010000034.1"/>
</dbReference>